<keyword evidence="2" id="KW-0378">Hydrolase</keyword>
<dbReference type="Proteomes" id="UP000742786">
    <property type="component" value="Unassembled WGS sequence"/>
</dbReference>
<name>A0A916NHB6_9PROT</name>
<organism evidence="2 3">
    <name type="scientific">Georgfuchsia toluolica</name>
    <dbReference type="NCBI Taxonomy" id="424218"/>
    <lineage>
        <taxon>Bacteria</taxon>
        <taxon>Pseudomonadati</taxon>
        <taxon>Pseudomonadota</taxon>
        <taxon>Betaproteobacteria</taxon>
        <taxon>Nitrosomonadales</taxon>
        <taxon>Sterolibacteriaceae</taxon>
        <taxon>Georgfuchsia</taxon>
    </lineage>
</organism>
<dbReference type="CDD" id="cd06141">
    <property type="entry name" value="WRN_exo"/>
    <property type="match status" value="1"/>
</dbReference>
<proteinExistence type="predicted"/>
<dbReference type="SMART" id="SM00474">
    <property type="entry name" value="35EXOc"/>
    <property type="match status" value="1"/>
</dbReference>
<dbReference type="RefSeq" id="WP_220635146.1">
    <property type="nucleotide sequence ID" value="NZ_CAJQUM010000001.1"/>
</dbReference>
<dbReference type="InterPro" id="IPR052408">
    <property type="entry name" value="Exonuclease_MUT-7-like"/>
</dbReference>
<dbReference type="GO" id="GO:0008408">
    <property type="term" value="F:3'-5' exonuclease activity"/>
    <property type="evidence" value="ECO:0007669"/>
    <property type="project" value="InterPro"/>
</dbReference>
<dbReference type="AlphaFoldDB" id="A0A916NHB6"/>
<dbReference type="InterPro" id="IPR002562">
    <property type="entry name" value="3'-5'_exonuclease_dom"/>
</dbReference>
<sequence length="209" mass="23050">MSDTPAPAVLPPYPGIRPEDVTLIQSRQAAEVAVAVMLAADALGFDTESKPTFRKGEESTGPHLIQLATDDRAWLFPLNTQFDITLLKPLLESPRIMKVGFGIKDDVKRLAAKFDIHAQGILDLSVALRGIQRQDFGAKTAVAHFFGQKLQKSRKISTTNWANPRFSSGQILYAANDAQVPLRVYREWVKRSAVIPRGFSSVIPAKARI</sequence>
<dbReference type="Pfam" id="PF01612">
    <property type="entry name" value="DNA_pol_A_exo1"/>
    <property type="match status" value="1"/>
</dbReference>
<comment type="caution">
    <text evidence="2">The sequence shown here is derived from an EMBL/GenBank/DDBJ whole genome shotgun (WGS) entry which is preliminary data.</text>
</comment>
<evidence type="ECO:0000259" key="1">
    <source>
        <dbReference type="SMART" id="SM00474"/>
    </source>
</evidence>
<keyword evidence="2" id="KW-0540">Nuclease</keyword>
<feature type="domain" description="3'-5' exonuclease" evidence="1">
    <location>
        <begin position="21"/>
        <end position="193"/>
    </location>
</feature>
<evidence type="ECO:0000313" key="2">
    <source>
        <dbReference type="EMBL" id="CAG4883151.1"/>
    </source>
</evidence>
<dbReference type="PANTHER" id="PTHR47765">
    <property type="entry name" value="3'-5' EXONUCLEASE DOMAIN-CONTAINING PROTEIN"/>
    <property type="match status" value="1"/>
</dbReference>
<gene>
    <name evidence="2" type="ORF">GTOL_11033</name>
</gene>
<dbReference type="InterPro" id="IPR036397">
    <property type="entry name" value="RNaseH_sf"/>
</dbReference>
<dbReference type="GO" id="GO:0006139">
    <property type="term" value="P:nucleobase-containing compound metabolic process"/>
    <property type="evidence" value="ECO:0007669"/>
    <property type="project" value="InterPro"/>
</dbReference>
<protein>
    <submittedName>
        <fullName evidence="2">3'-5' exonuclease domain-containing protein 2</fullName>
    </submittedName>
</protein>
<dbReference type="PANTHER" id="PTHR47765:SF2">
    <property type="entry name" value="EXONUCLEASE MUT-7 HOMOLOG"/>
    <property type="match status" value="1"/>
</dbReference>
<dbReference type="GO" id="GO:0003676">
    <property type="term" value="F:nucleic acid binding"/>
    <property type="evidence" value="ECO:0007669"/>
    <property type="project" value="InterPro"/>
</dbReference>
<dbReference type="SUPFAM" id="SSF53098">
    <property type="entry name" value="Ribonuclease H-like"/>
    <property type="match status" value="1"/>
</dbReference>
<keyword evidence="2" id="KW-0269">Exonuclease</keyword>
<evidence type="ECO:0000313" key="3">
    <source>
        <dbReference type="Proteomes" id="UP000742786"/>
    </source>
</evidence>
<reference evidence="2" key="1">
    <citation type="submission" date="2021-04" db="EMBL/GenBank/DDBJ databases">
        <authorList>
            <person name="Hornung B."/>
        </authorList>
    </citation>
    <scope>NUCLEOTIDE SEQUENCE</scope>
    <source>
        <strain evidence="2">G5G6</strain>
    </source>
</reference>
<accession>A0A916NHB6</accession>
<dbReference type="Gene3D" id="3.30.420.10">
    <property type="entry name" value="Ribonuclease H-like superfamily/Ribonuclease H"/>
    <property type="match status" value="1"/>
</dbReference>
<keyword evidence="3" id="KW-1185">Reference proteome</keyword>
<dbReference type="InterPro" id="IPR012337">
    <property type="entry name" value="RNaseH-like_sf"/>
</dbReference>
<dbReference type="EMBL" id="CAJQUM010000001">
    <property type="protein sequence ID" value="CAG4883151.1"/>
    <property type="molecule type" value="Genomic_DNA"/>
</dbReference>